<dbReference type="PROSITE" id="PS51473">
    <property type="entry name" value="GNK2"/>
    <property type="match status" value="1"/>
</dbReference>
<evidence type="ECO:0000313" key="5">
    <source>
        <dbReference type="Proteomes" id="UP000233551"/>
    </source>
</evidence>
<dbReference type="Gene3D" id="3.30.430.20">
    <property type="entry name" value="Gnk2 domain, C-X8-C-X2-C motif"/>
    <property type="match status" value="1"/>
</dbReference>
<gene>
    <name evidence="4" type="ORF">CRG98_001507</name>
</gene>
<keyword evidence="2" id="KW-0677">Repeat</keyword>
<keyword evidence="1" id="KW-0732">Signal</keyword>
<dbReference type="EMBL" id="PGOL01000060">
    <property type="protein sequence ID" value="PKI78179.1"/>
    <property type="molecule type" value="Genomic_DNA"/>
</dbReference>
<comment type="caution">
    <text evidence="4">The sequence shown here is derived from an EMBL/GenBank/DDBJ whole genome shotgun (WGS) entry which is preliminary data.</text>
</comment>
<evidence type="ECO:0000256" key="1">
    <source>
        <dbReference type="ARBA" id="ARBA00022729"/>
    </source>
</evidence>
<proteinExistence type="predicted"/>
<keyword evidence="5" id="KW-1185">Reference proteome</keyword>
<dbReference type="InterPro" id="IPR038408">
    <property type="entry name" value="GNK2_sf"/>
</dbReference>
<reference evidence="4 5" key="1">
    <citation type="submission" date="2017-11" db="EMBL/GenBank/DDBJ databases">
        <title>De-novo sequencing of pomegranate (Punica granatum L.) genome.</title>
        <authorList>
            <person name="Akparov Z."/>
            <person name="Amiraslanov A."/>
            <person name="Hajiyeva S."/>
            <person name="Abbasov M."/>
            <person name="Kaur K."/>
            <person name="Hamwieh A."/>
            <person name="Solovyev V."/>
            <person name="Salamov A."/>
            <person name="Braich B."/>
            <person name="Kosarev P."/>
            <person name="Mahmoud A."/>
            <person name="Hajiyev E."/>
            <person name="Babayeva S."/>
            <person name="Izzatullayeva V."/>
            <person name="Mammadov A."/>
            <person name="Mammadov A."/>
            <person name="Sharifova S."/>
            <person name="Ojaghi J."/>
            <person name="Eynullazada K."/>
            <person name="Bayramov B."/>
            <person name="Abdulazimova A."/>
            <person name="Shahmuradov I."/>
        </authorList>
    </citation>
    <scope>NUCLEOTIDE SEQUENCE [LARGE SCALE GENOMIC DNA]</scope>
    <source>
        <strain evidence="5">cv. AG2017</strain>
        <tissue evidence="4">Leaf</tissue>
    </source>
</reference>
<dbReference type="Proteomes" id="UP000233551">
    <property type="component" value="Unassembled WGS sequence"/>
</dbReference>
<sequence>MHIVYMATYLKILFVIAELLFVFNNIVSGYPTTTPLSILCNTQLFSSEGPFPEQLRDVFQDLVSITPDTFAYNYYTLSMPSTGVYGHGVYNIVLSSADCRTCKDAARELAIINCPMRVGAQCKRERLGWKDHGASLRPLPPTSKVDKDAKVTGELACEGRGPEIGR</sequence>
<dbReference type="AlphaFoldDB" id="A0A2I0LBW8"/>
<evidence type="ECO:0000313" key="4">
    <source>
        <dbReference type="EMBL" id="PKI78179.1"/>
    </source>
</evidence>
<feature type="domain" description="Gnk2-homologous" evidence="3">
    <location>
        <begin position="33"/>
        <end position="136"/>
    </location>
</feature>
<evidence type="ECO:0000259" key="3">
    <source>
        <dbReference type="PROSITE" id="PS51473"/>
    </source>
</evidence>
<dbReference type="InterPro" id="IPR002902">
    <property type="entry name" value="GNK2"/>
</dbReference>
<name>A0A2I0LBW8_PUNGR</name>
<evidence type="ECO:0000256" key="2">
    <source>
        <dbReference type="ARBA" id="ARBA00022737"/>
    </source>
</evidence>
<protein>
    <recommendedName>
        <fullName evidence="3">Gnk2-homologous domain-containing protein</fullName>
    </recommendedName>
</protein>
<organism evidence="4 5">
    <name type="scientific">Punica granatum</name>
    <name type="common">Pomegranate</name>
    <dbReference type="NCBI Taxonomy" id="22663"/>
    <lineage>
        <taxon>Eukaryota</taxon>
        <taxon>Viridiplantae</taxon>
        <taxon>Streptophyta</taxon>
        <taxon>Embryophyta</taxon>
        <taxon>Tracheophyta</taxon>
        <taxon>Spermatophyta</taxon>
        <taxon>Magnoliopsida</taxon>
        <taxon>eudicotyledons</taxon>
        <taxon>Gunneridae</taxon>
        <taxon>Pentapetalae</taxon>
        <taxon>rosids</taxon>
        <taxon>malvids</taxon>
        <taxon>Myrtales</taxon>
        <taxon>Lythraceae</taxon>
        <taxon>Punica</taxon>
    </lineage>
</organism>
<accession>A0A2I0LBW8</accession>